<evidence type="ECO:0000313" key="3">
    <source>
        <dbReference type="Proteomes" id="UP000095349"/>
    </source>
</evidence>
<dbReference type="InterPro" id="IPR011437">
    <property type="entry name" value="DUF1540"/>
</dbReference>
<accession>A0A1D8G3Q0</accession>
<feature type="domain" description="DUF1540" evidence="1">
    <location>
        <begin position="9"/>
        <end position="40"/>
    </location>
</feature>
<organism evidence="2 3">
    <name type="scientific">Streptomyces rubrolavendulae</name>
    <dbReference type="NCBI Taxonomy" id="285473"/>
    <lineage>
        <taxon>Bacteria</taxon>
        <taxon>Bacillati</taxon>
        <taxon>Actinomycetota</taxon>
        <taxon>Actinomycetes</taxon>
        <taxon>Kitasatosporales</taxon>
        <taxon>Streptomycetaceae</taxon>
        <taxon>Streptomyces</taxon>
    </lineage>
</organism>
<dbReference type="Pfam" id="PF07561">
    <property type="entry name" value="DUF1540"/>
    <property type="match status" value="2"/>
</dbReference>
<dbReference type="PATRIC" id="fig|285473.5.peg.3082"/>
<dbReference type="OrthoDB" id="3213529at2"/>
<dbReference type="GeneID" id="91404486"/>
<reference evidence="2 3" key="1">
    <citation type="submission" date="2016-09" db="EMBL/GenBank/DDBJ databases">
        <title>Streptomyces rubrolavendulae MJM4426 Genome sequencing and assembly.</title>
        <authorList>
            <person name="Kim J.-G."/>
        </authorList>
    </citation>
    <scope>NUCLEOTIDE SEQUENCE [LARGE SCALE GENOMIC DNA]</scope>
    <source>
        <strain evidence="2 3">MJM4426</strain>
    </source>
</reference>
<proteinExistence type="predicted"/>
<gene>
    <name evidence="2" type="ORF">A4G23_02953</name>
</gene>
<name>A0A1D8G3Q0_9ACTN</name>
<dbReference type="AlphaFoldDB" id="A0A1D8G3Q0"/>
<dbReference type="KEGG" id="srn:A4G23_02953"/>
<dbReference type="EMBL" id="CP017316">
    <property type="protein sequence ID" value="AOT60089.1"/>
    <property type="molecule type" value="Genomic_DNA"/>
</dbReference>
<sequence length="94" mass="10127">MDMPVINACAVEDCAYNRDHACHALAITVGDARNPQCDTFFTSRHKGGDPSNTGRVGACKVSSCRHNTDYECRAPGITVGYQQSEVDCLTYAPA</sequence>
<dbReference type="RefSeq" id="WP_031130794.1">
    <property type="nucleotide sequence ID" value="NZ_CP017316.1"/>
</dbReference>
<evidence type="ECO:0000313" key="2">
    <source>
        <dbReference type="EMBL" id="AOT60089.1"/>
    </source>
</evidence>
<dbReference type="Proteomes" id="UP000095349">
    <property type="component" value="Chromosome"/>
</dbReference>
<protein>
    <recommendedName>
        <fullName evidence="1">DUF1540 domain-containing protein</fullName>
    </recommendedName>
</protein>
<evidence type="ECO:0000259" key="1">
    <source>
        <dbReference type="Pfam" id="PF07561"/>
    </source>
</evidence>
<keyword evidence="3" id="KW-1185">Reference proteome</keyword>
<feature type="domain" description="DUF1540" evidence="1">
    <location>
        <begin position="59"/>
        <end position="91"/>
    </location>
</feature>